<keyword evidence="10" id="KW-1185">Reference proteome</keyword>
<keyword evidence="3" id="KW-0146">Chitin degradation</keyword>
<feature type="chain" id="PRO_5045038102" evidence="7">
    <location>
        <begin position="29"/>
        <end position="1006"/>
    </location>
</feature>
<dbReference type="InterPro" id="IPR013783">
    <property type="entry name" value="Ig-like_fold"/>
</dbReference>
<dbReference type="PANTHER" id="PTHR11177:SF308">
    <property type="entry name" value="CHITINASE A"/>
    <property type="match status" value="1"/>
</dbReference>
<organism evidence="9 10">
    <name type="scientific">Vibrio stylophorae</name>
    <dbReference type="NCBI Taxonomy" id="659351"/>
    <lineage>
        <taxon>Bacteria</taxon>
        <taxon>Pseudomonadati</taxon>
        <taxon>Pseudomonadota</taxon>
        <taxon>Gammaproteobacteria</taxon>
        <taxon>Vibrionales</taxon>
        <taxon>Vibrionaceae</taxon>
        <taxon>Vibrio</taxon>
    </lineage>
</organism>
<dbReference type="SUPFAM" id="SSF54556">
    <property type="entry name" value="Chitinase insertion domain"/>
    <property type="match status" value="1"/>
</dbReference>
<dbReference type="Gene3D" id="2.60.40.10">
    <property type="entry name" value="Immunoglobulins"/>
    <property type="match status" value="2"/>
</dbReference>
<dbReference type="EC" id="3.2.1.14" evidence="9"/>
<evidence type="ECO:0000313" key="10">
    <source>
        <dbReference type="Proteomes" id="UP000838672"/>
    </source>
</evidence>
<evidence type="ECO:0000256" key="1">
    <source>
        <dbReference type="ARBA" id="ARBA00009121"/>
    </source>
</evidence>
<dbReference type="InterPro" id="IPR011583">
    <property type="entry name" value="Chitinase_II/V-like_cat"/>
</dbReference>
<dbReference type="InterPro" id="IPR009470">
    <property type="entry name" value="Chi_C"/>
</dbReference>
<comment type="similarity">
    <text evidence="1">Belongs to the glycosyl hydrolase 18 family. Chitinase class II subfamily.</text>
</comment>
<feature type="domain" description="GH18" evidence="8">
    <location>
        <begin position="375"/>
        <end position="839"/>
    </location>
</feature>
<dbReference type="Pfam" id="PF06483">
    <property type="entry name" value="ChiC"/>
    <property type="match status" value="1"/>
</dbReference>
<dbReference type="SUPFAM" id="SSF51445">
    <property type="entry name" value="(Trans)glycosidases"/>
    <property type="match status" value="1"/>
</dbReference>
<dbReference type="Proteomes" id="UP000838672">
    <property type="component" value="Unassembled WGS sequence"/>
</dbReference>
<proteinExistence type="inferred from homology"/>
<dbReference type="PROSITE" id="PS51910">
    <property type="entry name" value="GH18_2"/>
    <property type="match status" value="1"/>
</dbReference>
<evidence type="ECO:0000256" key="2">
    <source>
        <dbReference type="ARBA" id="ARBA00022801"/>
    </source>
</evidence>
<dbReference type="GO" id="GO:0008843">
    <property type="term" value="F:endochitinase activity"/>
    <property type="evidence" value="ECO:0007669"/>
    <property type="project" value="UniProtKB-EC"/>
</dbReference>
<dbReference type="Gene3D" id="3.10.50.10">
    <property type="match status" value="1"/>
</dbReference>
<dbReference type="InterPro" id="IPR001579">
    <property type="entry name" value="Glyco_hydro_18_chit_AS"/>
</dbReference>
<dbReference type="PANTHER" id="PTHR11177">
    <property type="entry name" value="CHITINASE"/>
    <property type="match status" value="1"/>
</dbReference>
<dbReference type="Pfam" id="PF17957">
    <property type="entry name" value="Big_7"/>
    <property type="match status" value="2"/>
</dbReference>
<keyword evidence="7" id="KW-0732">Signal</keyword>
<comment type="caution">
    <text evidence="9">The sequence shown here is derived from an EMBL/GenBank/DDBJ whole genome shotgun (WGS) entry which is preliminary data.</text>
</comment>
<feature type="signal peptide" evidence="7">
    <location>
        <begin position="1"/>
        <end position="28"/>
    </location>
</feature>
<dbReference type="InterPro" id="IPR050314">
    <property type="entry name" value="Glycosyl_Hydrlase_18"/>
</dbReference>
<accession>A0ABN8DVK7</accession>
<evidence type="ECO:0000313" key="9">
    <source>
        <dbReference type="EMBL" id="CAH0535433.1"/>
    </source>
</evidence>
<keyword evidence="4 6" id="KW-0326">Glycosidase</keyword>
<name>A0ABN8DVK7_9VIBR</name>
<dbReference type="InterPro" id="IPR001223">
    <property type="entry name" value="Glyco_hydro18_cat"/>
</dbReference>
<keyword evidence="2 6" id="KW-0378">Hydrolase</keyword>
<dbReference type="InterPro" id="IPR017853">
    <property type="entry name" value="GH"/>
</dbReference>
<reference evidence="9" key="1">
    <citation type="submission" date="2021-11" db="EMBL/GenBank/DDBJ databases">
        <authorList>
            <person name="Rodrigo-Torres L."/>
            <person name="Arahal R. D."/>
            <person name="Lucena T."/>
        </authorList>
    </citation>
    <scope>NUCLEOTIDE SEQUENCE</scope>
    <source>
        <strain evidence="9">CECT 7929</strain>
    </source>
</reference>
<sequence length="1006" mass="107957">MKKLTKVVMMPTVLALSINAAMIATAHAGEIQSSATVIGAESQWWNNYTIDIANVASTSGTPGAIDMTGTTITFNSDVPLTTPAWKADGLSYPKLSFTSKASGAGYVNVLEIGFDAGSWIKTDLPEGGAITLTFGVSGQIGIDTVNQSLNVQVPSLPSGEAPTVTVSNPQAGSIYNRGDVIALAADAADKDGQVAKVEFFANAQKVGEDLTAPYTLDWTANLEGAVAITAKATDDSGMSATSAEVAISVKAVPLPPLAPEVAILSPKDGQTVFNSGAVQITANATDKNDDLKQVEFFVDGLSVGVVTQAPFVANWQPAALGQAVITVTATDAGGLSTTVNATVDVKEAGQGNLTCDIKQVYRADGSECMGDDHPRRIIGYFTSWRHGQNGLPSYLVGDLPWDKLTHINYAFASVNPTTNIIQVDDTATKMTWEGVPGAEMDPSFSYKGHFNLLSKYKKQYPDVKTLISVGGWAESRGFYSMTTDIGTCGVNMAGIETFNASAVEFIRQYGFDGVDIDYEYPTSMTGAGNPNDFDISDKCRGQLWSNYMVMMEDLRVKLDAAGKQDGRKYMLTIAAPASGYLLRGMEDMAMGDVLDYVNIMSYDLHGAWNEYVGPQAALFDDGKDGELAAAGVYSTAQYQNIGYLNVAWAYHYFRGAFNPSQINIGVPYYTRGWQGVSGGTNGMWGSSVLPAQAECQPGTGVNTPCGWGATGIDNIWHDKDAQGREMGAGSMPMWHAMNLANATKLGINVMPSYGPEWGLDANNPDHVLQGEYQRHWDDATKSAWLWNATKKVFLSIEDADSLMPKLDYIIDNGIGGMMVWEMAGDYGFDPVANEYTFGTTMTDLAYNSFLQATPMDMKHNDLPAPTQVIDLDIYTTEWPAGDQNYPINPKVVFKNNSAVAIPGGSTIEFLMPTSTGDLVSDWNGAGIKVVESGHTGSNFYATGPKKMFHKVAITLKSYNSIPAGGEFSFDMVYYVPVSQVIVSPRVVMNGQTYGIKSEFPALPEVK</sequence>
<dbReference type="SMART" id="SM00636">
    <property type="entry name" value="Glyco_18"/>
    <property type="match status" value="1"/>
</dbReference>
<dbReference type="EMBL" id="CAKLDI010000002">
    <property type="protein sequence ID" value="CAH0535433.1"/>
    <property type="molecule type" value="Genomic_DNA"/>
</dbReference>
<evidence type="ECO:0000256" key="6">
    <source>
        <dbReference type="RuleBase" id="RU000489"/>
    </source>
</evidence>
<dbReference type="Gene3D" id="3.20.20.80">
    <property type="entry name" value="Glycosidases"/>
    <property type="match status" value="1"/>
</dbReference>
<dbReference type="InterPro" id="IPR029070">
    <property type="entry name" value="Chitinase_insertion_sf"/>
</dbReference>
<keyword evidence="5" id="KW-0624">Polysaccharide degradation</keyword>
<evidence type="ECO:0000256" key="5">
    <source>
        <dbReference type="ARBA" id="ARBA00023326"/>
    </source>
</evidence>
<dbReference type="Pfam" id="PF00704">
    <property type="entry name" value="Glyco_hydro_18"/>
    <property type="match status" value="1"/>
</dbReference>
<evidence type="ECO:0000256" key="7">
    <source>
        <dbReference type="SAM" id="SignalP"/>
    </source>
</evidence>
<evidence type="ECO:0000256" key="3">
    <source>
        <dbReference type="ARBA" id="ARBA00023024"/>
    </source>
</evidence>
<dbReference type="PROSITE" id="PS01095">
    <property type="entry name" value="GH18_1"/>
    <property type="match status" value="1"/>
</dbReference>
<protein>
    <submittedName>
        <fullName evidence="9">Chitodextrinase</fullName>
        <ecNumber evidence="9">3.2.1.14</ecNumber>
    </submittedName>
</protein>
<gene>
    <name evidence="9" type="primary">endo I</name>
    <name evidence="9" type="ORF">VST7929_03007</name>
</gene>
<evidence type="ECO:0000256" key="4">
    <source>
        <dbReference type="ARBA" id="ARBA00023295"/>
    </source>
</evidence>
<keyword evidence="5" id="KW-0119">Carbohydrate metabolism</keyword>
<evidence type="ECO:0000259" key="8">
    <source>
        <dbReference type="PROSITE" id="PS51910"/>
    </source>
</evidence>
<dbReference type="CDD" id="cd06548">
    <property type="entry name" value="GH18_chitinase"/>
    <property type="match status" value="1"/>
</dbReference>